<dbReference type="InterPro" id="IPR031168">
    <property type="entry name" value="G_TrmE"/>
</dbReference>
<evidence type="ECO:0000256" key="4">
    <source>
        <dbReference type="ARBA" id="ARBA00022723"/>
    </source>
</evidence>
<evidence type="ECO:0000256" key="2">
    <source>
        <dbReference type="ARBA" id="ARBA00022490"/>
    </source>
</evidence>
<accession>A0A644YGI8</accession>
<dbReference type="Gene3D" id="3.30.1360.120">
    <property type="entry name" value="Probable tRNA modification gtpase trme, domain 1"/>
    <property type="match status" value="1"/>
</dbReference>
<dbReference type="GO" id="GO:0005525">
    <property type="term" value="F:GTP binding"/>
    <property type="evidence" value="ECO:0007669"/>
    <property type="project" value="UniProtKB-KW"/>
</dbReference>
<evidence type="ECO:0000256" key="8">
    <source>
        <dbReference type="ARBA" id="ARBA00022958"/>
    </source>
</evidence>
<dbReference type="EMBL" id="VSSQ01005069">
    <property type="protein sequence ID" value="MPM27722.1"/>
    <property type="molecule type" value="Genomic_DNA"/>
</dbReference>
<evidence type="ECO:0000259" key="10">
    <source>
        <dbReference type="PROSITE" id="PS51709"/>
    </source>
</evidence>
<reference evidence="11" key="1">
    <citation type="submission" date="2019-08" db="EMBL/GenBank/DDBJ databases">
        <authorList>
            <person name="Kucharzyk K."/>
            <person name="Murdoch R.W."/>
            <person name="Higgins S."/>
            <person name="Loffler F."/>
        </authorList>
    </citation>
    <scope>NUCLEOTIDE SEQUENCE</scope>
</reference>
<keyword evidence="2" id="KW-0963">Cytoplasm</keyword>
<dbReference type="Pfam" id="PF12631">
    <property type="entry name" value="MnmE_helical"/>
    <property type="match status" value="1"/>
</dbReference>
<protein>
    <submittedName>
        <fullName evidence="11">tRNA modification GTPase MnmE</fullName>
        <ecNumber evidence="11">3.6.5.-</ecNumber>
    </submittedName>
</protein>
<comment type="similarity">
    <text evidence="1">Belongs to the TRAFAC class TrmE-Era-EngA-EngB-Septin-like GTPase superfamily. TrmE GTPase family.</text>
</comment>
<dbReference type="InterPro" id="IPR027266">
    <property type="entry name" value="TrmE/GcvT-like"/>
</dbReference>
<dbReference type="InterPro" id="IPR027368">
    <property type="entry name" value="MnmE_dom2"/>
</dbReference>
<dbReference type="InterPro" id="IPR004520">
    <property type="entry name" value="GTPase_MnmE"/>
</dbReference>
<evidence type="ECO:0000256" key="7">
    <source>
        <dbReference type="ARBA" id="ARBA00022842"/>
    </source>
</evidence>
<evidence type="ECO:0000256" key="9">
    <source>
        <dbReference type="ARBA" id="ARBA00023134"/>
    </source>
</evidence>
<dbReference type="Pfam" id="PF01926">
    <property type="entry name" value="MMR_HSR1"/>
    <property type="match status" value="1"/>
</dbReference>
<dbReference type="GO" id="GO:0005737">
    <property type="term" value="C:cytoplasm"/>
    <property type="evidence" value="ECO:0007669"/>
    <property type="project" value="TreeGrafter"/>
</dbReference>
<gene>
    <name evidence="11" type="primary">mnmE_29</name>
    <name evidence="11" type="ORF">SDC9_74235</name>
</gene>
<evidence type="ECO:0000256" key="6">
    <source>
        <dbReference type="ARBA" id="ARBA00022801"/>
    </source>
</evidence>
<dbReference type="PROSITE" id="PS51709">
    <property type="entry name" value="G_TRME"/>
    <property type="match status" value="1"/>
</dbReference>
<feature type="domain" description="TrmE-type G" evidence="10">
    <location>
        <begin position="211"/>
        <end position="363"/>
    </location>
</feature>
<evidence type="ECO:0000256" key="3">
    <source>
        <dbReference type="ARBA" id="ARBA00022694"/>
    </source>
</evidence>
<keyword evidence="6 11" id="KW-0378">Hydrolase</keyword>
<dbReference type="AlphaFoldDB" id="A0A644YGI8"/>
<dbReference type="SUPFAM" id="SSF52540">
    <property type="entry name" value="P-loop containing nucleoside triphosphate hydrolases"/>
    <property type="match status" value="1"/>
</dbReference>
<dbReference type="EC" id="3.6.5.-" evidence="11"/>
<dbReference type="InterPro" id="IPR005225">
    <property type="entry name" value="Small_GTP-bd"/>
</dbReference>
<dbReference type="Pfam" id="PF10396">
    <property type="entry name" value="TrmE_N"/>
    <property type="match status" value="1"/>
</dbReference>
<evidence type="ECO:0000256" key="1">
    <source>
        <dbReference type="ARBA" id="ARBA00011043"/>
    </source>
</evidence>
<dbReference type="InterPro" id="IPR018948">
    <property type="entry name" value="GTP-bd_TrmE_N"/>
</dbReference>
<evidence type="ECO:0000256" key="5">
    <source>
        <dbReference type="ARBA" id="ARBA00022741"/>
    </source>
</evidence>
<dbReference type="NCBIfam" id="TIGR00231">
    <property type="entry name" value="small_GTP"/>
    <property type="match status" value="1"/>
</dbReference>
<keyword evidence="9" id="KW-0342">GTP-binding</keyword>
<dbReference type="NCBIfam" id="TIGR00450">
    <property type="entry name" value="mnmE_trmE_thdF"/>
    <property type="match status" value="1"/>
</dbReference>
<dbReference type="PANTHER" id="PTHR42714:SF2">
    <property type="entry name" value="TRNA MODIFICATION GTPASE GTPBP3, MITOCHONDRIAL"/>
    <property type="match status" value="1"/>
</dbReference>
<dbReference type="GO" id="GO:0002098">
    <property type="term" value="P:tRNA wobble uridine modification"/>
    <property type="evidence" value="ECO:0007669"/>
    <property type="project" value="TreeGrafter"/>
</dbReference>
<dbReference type="FunFam" id="3.40.50.300:FF:001376">
    <property type="entry name" value="tRNA modification GTPase MnmE"/>
    <property type="match status" value="1"/>
</dbReference>
<dbReference type="Gene3D" id="1.20.120.430">
    <property type="entry name" value="tRNA modification GTPase MnmE domain 2"/>
    <property type="match status" value="1"/>
</dbReference>
<dbReference type="CDD" id="cd14858">
    <property type="entry name" value="TrmE_N"/>
    <property type="match status" value="1"/>
</dbReference>
<dbReference type="Gene3D" id="3.40.50.300">
    <property type="entry name" value="P-loop containing nucleotide triphosphate hydrolases"/>
    <property type="match status" value="1"/>
</dbReference>
<dbReference type="PANTHER" id="PTHR42714">
    <property type="entry name" value="TRNA MODIFICATION GTPASE GTPBP3"/>
    <property type="match status" value="1"/>
</dbReference>
<dbReference type="GO" id="GO:0003924">
    <property type="term" value="F:GTPase activity"/>
    <property type="evidence" value="ECO:0007669"/>
    <property type="project" value="InterPro"/>
</dbReference>
<keyword evidence="7" id="KW-0460">Magnesium</keyword>
<evidence type="ECO:0000313" key="11">
    <source>
        <dbReference type="EMBL" id="MPM27722.1"/>
    </source>
</evidence>
<dbReference type="PRINTS" id="PR00326">
    <property type="entry name" value="GTP1OBG"/>
</dbReference>
<dbReference type="GO" id="GO:0030488">
    <property type="term" value="P:tRNA methylation"/>
    <property type="evidence" value="ECO:0007669"/>
    <property type="project" value="TreeGrafter"/>
</dbReference>
<dbReference type="InterPro" id="IPR027417">
    <property type="entry name" value="P-loop_NTPase"/>
</dbReference>
<keyword evidence="5" id="KW-0547">Nucleotide-binding</keyword>
<comment type="caution">
    <text evidence="11">The sequence shown here is derived from an EMBL/GenBank/DDBJ whole genome shotgun (WGS) entry which is preliminary data.</text>
</comment>
<dbReference type="GO" id="GO:0046872">
    <property type="term" value="F:metal ion binding"/>
    <property type="evidence" value="ECO:0007669"/>
    <property type="project" value="UniProtKB-KW"/>
</dbReference>
<dbReference type="InterPro" id="IPR025867">
    <property type="entry name" value="MnmE_helical"/>
</dbReference>
<name>A0A644YGI8_9ZZZZ</name>
<dbReference type="InterPro" id="IPR006073">
    <property type="entry name" value="GTP-bd"/>
</dbReference>
<dbReference type="HAMAP" id="MF_00379">
    <property type="entry name" value="GTPase_MnmE"/>
    <property type="match status" value="1"/>
</dbReference>
<keyword evidence="8" id="KW-0630">Potassium</keyword>
<proteinExistence type="inferred from homology"/>
<dbReference type="NCBIfam" id="NF003661">
    <property type="entry name" value="PRK05291.1-3"/>
    <property type="match status" value="1"/>
</dbReference>
<organism evidence="11">
    <name type="scientific">bioreactor metagenome</name>
    <dbReference type="NCBI Taxonomy" id="1076179"/>
    <lineage>
        <taxon>unclassified sequences</taxon>
        <taxon>metagenomes</taxon>
        <taxon>ecological metagenomes</taxon>
    </lineage>
</organism>
<keyword evidence="4" id="KW-0479">Metal-binding</keyword>
<sequence>MEDTIYAPSSAIGGAIAVIRVSGDQARRVCELLNRDIARQPRKLTYVKLQQNGELIDECMAAFLPAPATYTGEDMFEINCHGGMQTIQRVLFALGSLGFRPAEAGEFTKRSFLNGKMDLSAAEAVMDVINADAEQSLKAALLQLQGSVRREIEGVESLLLDALSGIDAAIDYPDEAEADTLLALPESLEQAKRRVETLIAESRRGRVLRDGLRVAIVGRPNVGKSSLMNALLGTDRAIVTAEAGTTRDLIDEKTSFQGVPVRLIDTAGIREADSEAERIGVDRAREAIQTADVVCVVLDASVPITAEDETLLRETDGMTRLVLLNKCDLAQNDIPSTPEGIRVSAKTGEGLDELKTAILRLAAPERGDGAYITNERHIRALEHALESLNDAKNADELDCAATDVKNALHFLGSITGTDVDASVLDRIFERFCVGK</sequence>
<keyword evidence="3" id="KW-0819">tRNA processing</keyword>
<dbReference type="CDD" id="cd04164">
    <property type="entry name" value="trmE"/>
    <property type="match status" value="1"/>
</dbReference>